<accession>A0A250IPW0</accession>
<feature type="region of interest" description="Disordered" evidence="1">
    <location>
        <begin position="160"/>
        <end position="180"/>
    </location>
</feature>
<dbReference type="Proteomes" id="UP000217289">
    <property type="component" value="Chromosome"/>
</dbReference>
<dbReference type="AlphaFoldDB" id="A0A250IPW0"/>
<name>A0A250IPW0_9BACT</name>
<dbReference type="KEGG" id="mbd:MEBOL_006686"/>
<reference evidence="2 3" key="1">
    <citation type="submission" date="2017-06" db="EMBL/GenBank/DDBJ databases">
        <authorList>
            <person name="Kim H.J."/>
            <person name="Triplett B.A."/>
        </authorList>
    </citation>
    <scope>NUCLEOTIDE SEQUENCE [LARGE SCALE GENOMIC DNA]</scope>
    <source>
        <strain evidence="2 3">DSM 14713</strain>
    </source>
</reference>
<evidence type="ECO:0000256" key="1">
    <source>
        <dbReference type="SAM" id="MobiDB-lite"/>
    </source>
</evidence>
<keyword evidence="3" id="KW-1185">Reference proteome</keyword>
<evidence type="ECO:0000313" key="2">
    <source>
        <dbReference type="EMBL" id="ATB33197.1"/>
    </source>
</evidence>
<dbReference type="EMBL" id="CP022163">
    <property type="protein sequence ID" value="ATB33197.1"/>
    <property type="molecule type" value="Genomic_DNA"/>
</dbReference>
<feature type="compositionally biased region" description="Low complexity" evidence="1">
    <location>
        <begin position="167"/>
        <end position="177"/>
    </location>
</feature>
<sequence length="297" mass="31818">MANPSNRPPPPVLDERWNVDSDTAWPGNVPSRPQALEALRDRLTLPMPLPKARRVLEKLTPPEREAISGRGFCPLLREATVVRWRLAAAADLLPAAGARRSAVALRALLIEVNQMLSALRVATSSSPELALALDTAGERLNEEASVFLRSVKAVAEVRRAPPRRSPRLPTASRAAPPHRATRRWAIPPPALSAALVLTLTMAAVAGVSTLQGRARSRAFSPKDATSNAAPHALVMPHPDSGALLVRSTLLGPETEEQRAWLRLQEAKGMQVTTLGPGSYLVAPAHRADSSTGRSSTP</sequence>
<proteinExistence type="predicted"/>
<organism evidence="2 3">
    <name type="scientific">Melittangium boletus DSM 14713</name>
    <dbReference type="NCBI Taxonomy" id="1294270"/>
    <lineage>
        <taxon>Bacteria</taxon>
        <taxon>Pseudomonadati</taxon>
        <taxon>Myxococcota</taxon>
        <taxon>Myxococcia</taxon>
        <taxon>Myxococcales</taxon>
        <taxon>Cystobacterineae</taxon>
        <taxon>Archangiaceae</taxon>
        <taxon>Melittangium</taxon>
    </lineage>
</organism>
<protein>
    <submittedName>
        <fullName evidence="2">Uncharacterized protein</fullName>
    </submittedName>
</protein>
<evidence type="ECO:0000313" key="3">
    <source>
        <dbReference type="Proteomes" id="UP000217289"/>
    </source>
</evidence>
<gene>
    <name evidence="2" type="ORF">MEBOL_006686</name>
</gene>
<feature type="region of interest" description="Disordered" evidence="1">
    <location>
        <begin position="1"/>
        <end position="31"/>
    </location>
</feature>
<feature type="compositionally biased region" description="Pro residues" evidence="1">
    <location>
        <begin position="1"/>
        <end position="12"/>
    </location>
</feature>